<dbReference type="AlphaFoldDB" id="A0A7W6GUK8"/>
<organism evidence="2 3">
    <name type="scientific">Sagittula marina</name>
    <dbReference type="NCBI Taxonomy" id="943940"/>
    <lineage>
        <taxon>Bacteria</taxon>
        <taxon>Pseudomonadati</taxon>
        <taxon>Pseudomonadota</taxon>
        <taxon>Alphaproteobacteria</taxon>
        <taxon>Rhodobacterales</taxon>
        <taxon>Roseobacteraceae</taxon>
        <taxon>Sagittula</taxon>
    </lineage>
</organism>
<protein>
    <submittedName>
        <fullName evidence="2">Uncharacterized protein YjiS (DUF1127 family)</fullName>
    </submittedName>
</protein>
<sequence length="78" mass="8842">MATFNTNTPSHADYRIGTFFNSALGLYGTLNETRVARKGMFARWKDARATRKILSALSDRELEDIGLMRSDIDSVSRR</sequence>
<feature type="domain" description="YjiS-like" evidence="1">
    <location>
        <begin position="41"/>
        <end position="73"/>
    </location>
</feature>
<dbReference type="Proteomes" id="UP000541426">
    <property type="component" value="Unassembled WGS sequence"/>
</dbReference>
<gene>
    <name evidence="2" type="ORF">GGQ68_002788</name>
</gene>
<reference evidence="2 3" key="1">
    <citation type="submission" date="2020-08" db="EMBL/GenBank/DDBJ databases">
        <title>Genomic Encyclopedia of Type Strains, Phase IV (KMG-IV): sequencing the most valuable type-strain genomes for metagenomic binning, comparative biology and taxonomic classification.</title>
        <authorList>
            <person name="Goeker M."/>
        </authorList>
    </citation>
    <scope>NUCLEOTIDE SEQUENCE [LARGE SCALE GENOMIC DNA]</scope>
    <source>
        <strain evidence="2 3">DSM 102235</strain>
    </source>
</reference>
<dbReference type="Pfam" id="PF06568">
    <property type="entry name" value="YjiS-like"/>
    <property type="match status" value="1"/>
</dbReference>
<proteinExistence type="predicted"/>
<dbReference type="RefSeq" id="WP_183966834.1">
    <property type="nucleotide sequence ID" value="NZ_BAABBZ010000002.1"/>
</dbReference>
<dbReference type="InterPro" id="IPR009506">
    <property type="entry name" value="YjiS-like"/>
</dbReference>
<keyword evidence="3" id="KW-1185">Reference proteome</keyword>
<name>A0A7W6GUK8_9RHOB</name>
<dbReference type="EMBL" id="JACIEJ010000006">
    <property type="protein sequence ID" value="MBB3986449.1"/>
    <property type="molecule type" value="Genomic_DNA"/>
</dbReference>
<evidence type="ECO:0000313" key="3">
    <source>
        <dbReference type="Proteomes" id="UP000541426"/>
    </source>
</evidence>
<evidence type="ECO:0000259" key="1">
    <source>
        <dbReference type="Pfam" id="PF06568"/>
    </source>
</evidence>
<evidence type="ECO:0000313" key="2">
    <source>
        <dbReference type="EMBL" id="MBB3986449.1"/>
    </source>
</evidence>
<accession>A0A7W6GUK8</accession>
<comment type="caution">
    <text evidence="2">The sequence shown here is derived from an EMBL/GenBank/DDBJ whole genome shotgun (WGS) entry which is preliminary data.</text>
</comment>